<gene>
    <name evidence="3" type="ORF">DA73_0400029605</name>
</gene>
<evidence type="ECO:0000256" key="1">
    <source>
        <dbReference type="ARBA" id="ARBA00009981"/>
    </source>
</evidence>
<dbReference type="Gene3D" id="3.40.1620.10">
    <property type="entry name" value="YefM-like domain"/>
    <property type="match status" value="1"/>
</dbReference>
<organism evidence="3 4">
    <name type="scientific">Tolypothrix bouteillei VB521301</name>
    <dbReference type="NCBI Taxonomy" id="1479485"/>
    <lineage>
        <taxon>Bacteria</taxon>
        <taxon>Bacillati</taxon>
        <taxon>Cyanobacteriota</taxon>
        <taxon>Cyanophyceae</taxon>
        <taxon>Nostocales</taxon>
        <taxon>Tolypothrichaceae</taxon>
        <taxon>Tolypothrix</taxon>
    </lineage>
</organism>
<comment type="similarity">
    <text evidence="1 2">Belongs to the phD/YefM antitoxin family.</text>
</comment>
<dbReference type="AlphaFoldDB" id="A0A8S9TF03"/>
<sequence length="84" mass="9651">MMKQWQLQEAKNKLSEVIEEAIHQGPQVITKRGVEVAIVLSYREYQKMLSAQQKLSTFFQTSPLAEVELDLSRDKSDAREDVAL</sequence>
<reference evidence="3" key="2">
    <citation type="submission" date="2019-11" db="EMBL/GenBank/DDBJ databases">
        <title>Improved Assembly of Tolypothrix boutellei genome.</title>
        <authorList>
            <person name="Sarangi A.N."/>
            <person name="Mukherjee M."/>
            <person name="Ghosh S."/>
            <person name="Singh D."/>
            <person name="Das A."/>
            <person name="Kant S."/>
            <person name="Prusty A."/>
            <person name="Tripathy S."/>
        </authorList>
    </citation>
    <scope>NUCLEOTIDE SEQUENCE</scope>
    <source>
        <strain evidence="3">VB521301</strain>
    </source>
</reference>
<dbReference type="Proteomes" id="UP000029738">
    <property type="component" value="Unassembled WGS sequence"/>
</dbReference>
<evidence type="ECO:0000313" key="3">
    <source>
        <dbReference type="EMBL" id="KAF3891201.1"/>
    </source>
</evidence>
<name>A0A8S9TF03_9CYAN</name>
<dbReference type="SUPFAM" id="SSF143120">
    <property type="entry name" value="YefM-like"/>
    <property type="match status" value="1"/>
</dbReference>
<dbReference type="InterPro" id="IPR051405">
    <property type="entry name" value="phD/YefM_antitoxin"/>
</dbReference>
<protein>
    <recommendedName>
        <fullName evidence="2">Antitoxin</fullName>
    </recommendedName>
</protein>
<evidence type="ECO:0000256" key="2">
    <source>
        <dbReference type="RuleBase" id="RU362080"/>
    </source>
</evidence>
<dbReference type="EMBL" id="JHEG04000001">
    <property type="protein sequence ID" value="KAF3891201.1"/>
    <property type="molecule type" value="Genomic_DNA"/>
</dbReference>
<reference evidence="3" key="1">
    <citation type="journal article" date="2015" name="Genome Announc.">
        <title>Draft Genome Sequence of Tolypothrix boutellei Strain VB521301.</title>
        <authorList>
            <person name="Chandrababunaidu M.M."/>
            <person name="Singh D."/>
            <person name="Sen D."/>
            <person name="Bhan S."/>
            <person name="Das S."/>
            <person name="Gupta A."/>
            <person name="Adhikary S.P."/>
            <person name="Tripathy S."/>
        </authorList>
    </citation>
    <scope>NUCLEOTIDE SEQUENCE</scope>
    <source>
        <strain evidence="3">VB521301</strain>
    </source>
</reference>
<dbReference type="PANTHER" id="PTHR33713">
    <property type="entry name" value="ANTITOXIN YAFN-RELATED"/>
    <property type="match status" value="1"/>
</dbReference>
<comment type="caution">
    <text evidence="3">The sequence shown here is derived from an EMBL/GenBank/DDBJ whole genome shotgun (WGS) entry which is preliminary data.</text>
</comment>
<dbReference type="PANTHER" id="PTHR33713:SF9">
    <property type="entry name" value="ANTITOXIN"/>
    <property type="match status" value="1"/>
</dbReference>
<dbReference type="OrthoDB" id="565210at2"/>
<accession>A0A8S9TF03</accession>
<dbReference type="NCBIfam" id="TIGR01552">
    <property type="entry name" value="phd_fam"/>
    <property type="match status" value="1"/>
</dbReference>
<dbReference type="Pfam" id="PF02604">
    <property type="entry name" value="PhdYeFM_antitox"/>
    <property type="match status" value="1"/>
</dbReference>
<proteinExistence type="inferred from homology"/>
<dbReference type="InterPro" id="IPR006442">
    <property type="entry name" value="Antitoxin_Phd/YefM"/>
</dbReference>
<comment type="function">
    <text evidence="2">Antitoxin component of a type II toxin-antitoxin (TA) system.</text>
</comment>
<evidence type="ECO:0000313" key="4">
    <source>
        <dbReference type="Proteomes" id="UP000029738"/>
    </source>
</evidence>
<dbReference type="InterPro" id="IPR036165">
    <property type="entry name" value="YefM-like_sf"/>
</dbReference>
<keyword evidence="4" id="KW-1185">Reference proteome</keyword>